<reference evidence="11 13" key="1">
    <citation type="submission" date="2015-11" db="EMBL/GenBank/DDBJ databases">
        <title>Genomic analysis of 38 Legionella species identifies large and diverse effector repertoires.</title>
        <authorList>
            <person name="Burstein D."/>
            <person name="Amaro F."/>
            <person name="Zusman T."/>
            <person name="Lifshitz Z."/>
            <person name="Cohen O."/>
            <person name="Gilbert J.A."/>
            <person name="Pupko T."/>
            <person name="Shuman H.A."/>
            <person name="Segal G."/>
        </authorList>
    </citation>
    <scope>NUCLEOTIDE SEQUENCE [LARGE SCALE GENOMIC DNA]</scope>
    <source>
        <strain evidence="11 13">SC-18-C9</strain>
    </source>
</reference>
<dbReference type="EMBL" id="LNYZ01000009">
    <property type="protein sequence ID" value="KTD78565.1"/>
    <property type="molecule type" value="Genomic_DNA"/>
</dbReference>
<evidence type="ECO:0000313" key="13">
    <source>
        <dbReference type="Proteomes" id="UP000054820"/>
    </source>
</evidence>
<keyword evidence="6 8" id="KW-1133">Transmembrane helix</keyword>
<dbReference type="GO" id="GO:0016887">
    <property type="term" value="F:ATP hydrolysis activity"/>
    <property type="evidence" value="ECO:0007669"/>
    <property type="project" value="InterPro"/>
</dbReference>
<dbReference type="SMART" id="SM00382">
    <property type="entry name" value="AAA"/>
    <property type="match status" value="1"/>
</dbReference>
<dbReference type="SUPFAM" id="SSF90123">
    <property type="entry name" value="ABC transporter transmembrane region"/>
    <property type="match status" value="1"/>
</dbReference>
<evidence type="ECO:0000256" key="5">
    <source>
        <dbReference type="ARBA" id="ARBA00022840"/>
    </source>
</evidence>
<dbReference type="STRING" id="460.Lstg_1300"/>
<dbReference type="EMBL" id="UGOY01000001">
    <property type="protein sequence ID" value="STY24076.1"/>
    <property type="molecule type" value="Genomic_DNA"/>
</dbReference>
<comment type="subcellular location">
    <subcellularLocation>
        <location evidence="1">Cell membrane</location>
        <topology evidence="1">Multi-pass membrane protein</topology>
    </subcellularLocation>
</comment>
<dbReference type="PANTHER" id="PTHR11384">
    <property type="entry name" value="ATP-BINDING CASSETTE, SUB-FAMILY D MEMBER"/>
    <property type="match status" value="1"/>
</dbReference>
<dbReference type="AlphaFoldDB" id="A0A378LB54"/>
<evidence type="ECO:0000313" key="11">
    <source>
        <dbReference type="EMBL" id="KTD78565.1"/>
    </source>
</evidence>
<feature type="transmembrane region" description="Helical" evidence="8">
    <location>
        <begin position="33"/>
        <end position="66"/>
    </location>
</feature>
<keyword evidence="5" id="KW-0067">ATP-binding</keyword>
<dbReference type="Gene3D" id="1.20.1560.10">
    <property type="entry name" value="ABC transporter type 1, transmembrane domain"/>
    <property type="match status" value="1"/>
</dbReference>
<organism evidence="12 14">
    <name type="scientific">Legionella steigerwaltii</name>
    <dbReference type="NCBI Taxonomy" id="460"/>
    <lineage>
        <taxon>Bacteria</taxon>
        <taxon>Pseudomonadati</taxon>
        <taxon>Pseudomonadota</taxon>
        <taxon>Gammaproteobacteria</taxon>
        <taxon>Legionellales</taxon>
        <taxon>Legionellaceae</taxon>
        <taxon>Legionella</taxon>
    </lineage>
</organism>
<dbReference type="InterPro" id="IPR036640">
    <property type="entry name" value="ABC1_TM_sf"/>
</dbReference>
<dbReference type="InterPro" id="IPR027417">
    <property type="entry name" value="P-loop_NTPase"/>
</dbReference>
<feature type="transmembrane region" description="Helical" evidence="8">
    <location>
        <begin position="163"/>
        <end position="182"/>
    </location>
</feature>
<dbReference type="InterPro" id="IPR003593">
    <property type="entry name" value="AAA+_ATPase"/>
</dbReference>
<dbReference type="PROSITE" id="PS50893">
    <property type="entry name" value="ABC_TRANSPORTER_2"/>
    <property type="match status" value="1"/>
</dbReference>
<reference evidence="12 14" key="2">
    <citation type="submission" date="2018-06" db="EMBL/GenBank/DDBJ databases">
        <authorList>
            <consortium name="Pathogen Informatics"/>
            <person name="Doyle S."/>
        </authorList>
    </citation>
    <scope>NUCLEOTIDE SEQUENCE [LARGE SCALE GENOMIC DNA]</scope>
    <source>
        <strain evidence="12 14">NCTC11991</strain>
    </source>
</reference>
<dbReference type="SUPFAM" id="SSF52540">
    <property type="entry name" value="P-loop containing nucleoside triphosphate hydrolases"/>
    <property type="match status" value="1"/>
</dbReference>
<evidence type="ECO:0000259" key="10">
    <source>
        <dbReference type="PROSITE" id="PS50929"/>
    </source>
</evidence>
<evidence type="ECO:0000256" key="2">
    <source>
        <dbReference type="ARBA" id="ARBA00022448"/>
    </source>
</evidence>
<protein>
    <submittedName>
        <fullName evidence="12">ABC transporter</fullName>
    </submittedName>
</protein>
<keyword evidence="2" id="KW-0813">Transport</keyword>
<evidence type="ECO:0000256" key="8">
    <source>
        <dbReference type="SAM" id="Phobius"/>
    </source>
</evidence>
<name>A0A378LB54_9GAMM</name>
<evidence type="ECO:0000313" key="14">
    <source>
        <dbReference type="Proteomes" id="UP000255110"/>
    </source>
</evidence>
<proteinExistence type="predicted"/>
<dbReference type="CDD" id="cd03223">
    <property type="entry name" value="ABCD_peroxisomal_ALDP"/>
    <property type="match status" value="1"/>
</dbReference>
<keyword evidence="3 8" id="KW-0812">Transmembrane</keyword>
<dbReference type="RefSeq" id="WP_058476873.1">
    <property type="nucleotide sequence ID" value="NZ_CAAAIO010000014.1"/>
</dbReference>
<evidence type="ECO:0000256" key="7">
    <source>
        <dbReference type="ARBA" id="ARBA00023136"/>
    </source>
</evidence>
<keyword evidence="4" id="KW-0547">Nucleotide-binding</keyword>
<evidence type="ECO:0000256" key="6">
    <source>
        <dbReference type="ARBA" id="ARBA00022989"/>
    </source>
</evidence>
<evidence type="ECO:0000313" key="12">
    <source>
        <dbReference type="EMBL" id="STY24076.1"/>
    </source>
</evidence>
<feature type="transmembrane region" description="Helical" evidence="8">
    <location>
        <begin position="188"/>
        <end position="208"/>
    </location>
</feature>
<evidence type="ECO:0000256" key="4">
    <source>
        <dbReference type="ARBA" id="ARBA00022741"/>
    </source>
</evidence>
<evidence type="ECO:0000259" key="9">
    <source>
        <dbReference type="PROSITE" id="PS50893"/>
    </source>
</evidence>
<feature type="domain" description="ABC transporter" evidence="9">
    <location>
        <begin position="371"/>
        <end position="590"/>
    </location>
</feature>
<dbReference type="Proteomes" id="UP000054820">
    <property type="component" value="Unassembled WGS sequence"/>
</dbReference>
<evidence type="ECO:0000256" key="3">
    <source>
        <dbReference type="ARBA" id="ARBA00022692"/>
    </source>
</evidence>
<keyword evidence="13" id="KW-1185">Reference proteome</keyword>
<dbReference type="OrthoDB" id="9810134at2"/>
<dbReference type="Gene3D" id="3.40.50.300">
    <property type="entry name" value="P-loop containing nucleotide triphosphate hydrolases"/>
    <property type="match status" value="1"/>
</dbReference>
<dbReference type="InterPro" id="IPR003439">
    <property type="entry name" value="ABC_transporter-like_ATP-bd"/>
</dbReference>
<evidence type="ECO:0000256" key="1">
    <source>
        <dbReference type="ARBA" id="ARBA00004651"/>
    </source>
</evidence>
<accession>A0A378LB54</accession>
<dbReference type="GO" id="GO:0140359">
    <property type="term" value="F:ABC-type transporter activity"/>
    <property type="evidence" value="ECO:0007669"/>
    <property type="project" value="InterPro"/>
</dbReference>
<dbReference type="Pfam" id="PF06472">
    <property type="entry name" value="ABC_membrane_2"/>
    <property type="match status" value="1"/>
</dbReference>
<sequence>MTNKSSSEPSYFKKSVQLLFDYFKNSENKWRAYALLSGSVLCVLALSALGFILGWWCFPYIFAAFIAKDLTLFAMGIGAGLLIAGAMAGFNYLANLLKNQVYVDWRSWLTKKIINQYLNSKTNYLEISRIYKDLDNPEQRIQEDIDKIVDSSLELTIGFIDNFCNLTMYIILLGMAGSSVAFPFLGPGYLILTALLVGGLSSLIGYSISSHLNKLTNDETRAQSNLRGTLHQLKNSAEEIAIEQAEKYYKNRLENEVDSLNTKTINRLSIENRVKTFNMFNSVFQVIVPFVIAIPLYLTDLISLEVYYSVGYYFSMVARSLNWFIQSFDVINKFRTSLNRVNELQTILNKTNEAESTQKIIHIIGENTKNLEVKNLELKLHGSNELLIKGLNLKFKRGIHTLIQAPSGTGKSSLFKAIAGTWLSGEGNILIPKSRESIYFLPQKPTLPDDTLRNVLAYPDSYCPYSDEELISALKAVNMEALTNKLDEKIGFKSLGEQQRIAFARVLLRKPEWLFLDEATASLDEDIEAQVYQLIKKLLPNTTIISIAHRSTVKRYHDNILFFRTNENKEVHVETEKISDLFPSYKTAQV</sequence>
<dbReference type="PANTHER" id="PTHR11384:SF59">
    <property type="entry name" value="LYSOSOMAL COBALAMIN TRANSPORTER ABCD4"/>
    <property type="match status" value="1"/>
</dbReference>
<feature type="domain" description="ABC transmembrane type-1" evidence="10">
    <location>
        <begin position="38"/>
        <end position="333"/>
    </location>
</feature>
<dbReference type="GO" id="GO:0005524">
    <property type="term" value="F:ATP binding"/>
    <property type="evidence" value="ECO:0007669"/>
    <property type="project" value="UniProtKB-KW"/>
</dbReference>
<gene>
    <name evidence="12" type="primary">yddA_1</name>
    <name evidence="11" type="ORF">Lstg_1300</name>
    <name evidence="12" type="ORF">NCTC11991_02692</name>
</gene>
<dbReference type="Pfam" id="PF00005">
    <property type="entry name" value="ABC_tran"/>
    <property type="match status" value="1"/>
</dbReference>
<dbReference type="InterPro" id="IPR050835">
    <property type="entry name" value="ABC_transporter_sub-D"/>
</dbReference>
<dbReference type="Proteomes" id="UP000255110">
    <property type="component" value="Unassembled WGS sequence"/>
</dbReference>
<dbReference type="InterPro" id="IPR011527">
    <property type="entry name" value="ABC1_TM_dom"/>
</dbReference>
<dbReference type="PROSITE" id="PS50929">
    <property type="entry name" value="ABC_TM1F"/>
    <property type="match status" value="1"/>
</dbReference>
<feature type="transmembrane region" description="Helical" evidence="8">
    <location>
        <begin position="277"/>
        <end position="298"/>
    </location>
</feature>
<feature type="transmembrane region" description="Helical" evidence="8">
    <location>
        <begin position="72"/>
        <end position="93"/>
    </location>
</feature>
<keyword evidence="7 8" id="KW-0472">Membrane</keyword>
<dbReference type="GO" id="GO:0005886">
    <property type="term" value="C:plasma membrane"/>
    <property type="evidence" value="ECO:0007669"/>
    <property type="project" value="UniProtKB-SubCell"/>
</dbReference>